<feature type="domain" description="Polysaccharide lyase 14" evidence="1">
    <location>
        <begin position="67"/>
        <end position="112"/>
    </location>
</feature>
<proteinExistence type="predicted"/>
<dbReference type="InterPro" id="IPR048958">
    <property type="entry name" value="Polysacc_lyase_14"/>
</dbReference>
<reference evidence="2" key="1">
    <citation type="submission" date="2023-06" db="EMBL/GenBank/DDBJ databases">
        <authorList>
            <consortium name="Lawrence Berkeley National Laboratory"/>
            <person name="Ahrendt S."/>
            <person name="Sahu N."/>
            <person name="Indic B."/>
            <person name="Wong-Bajracharya J."/>
            <person name="Merenyi Z."/>
            <person name="Ke H.-M."/>
            <person name="Monk M."/>
            <person name="Kocsube S."/>
            <person name="Drula E."/>
            <person name="Lipzen A."/>
            <person name="Balint B."/>
            <person name="Henrissat B."/>
            <person name="Andreopoulos B."/>
            <person name="Martin F.M."/>
            <person name="Harder C.B."/>
            <person name="Rigling D."/>
            <person name="Ford K.L."/>
            <person name="Foster G.D."/>
            <person name="Pangilinan J."/>
            <person name="Papanicolaou A."/>
            <person name="Barry K."/>
            <person name="LaButti K."/>
            <person name="Viragh M."/>
            <person name="Koriabine M."/>
            <person name="Yan M."/>
            <person name="Riley R."/>
            <person name="Champramary S."/>
            <person name="Plett K.L."/>
            <person name="Tsai I.J."/>
            <person name="Slot J."/>
            <person name="Sipos G."/>
            <person name="Plett J."/>
            <person name="Nagy L.G."/>
            <person name="Grigoriev I.V."/>
        </authorList>
    </citation>
    <scope>NUCLEOTIDE SEQUENCE</scope>
    <source>
        <strain evidence="2">CCBAS 213</strain>
    </source>
</reference>
<dbReference type="Pfam" id="PF21294">
    <property type="entry name" value="Polysacc_lyase_14"/>
    <property type="match status" value="2"/>
</dbReference>
<evidence type="ECO:0000313" key="3">
    <source>
        <dbReference type="Proteomes" id="UP001175211"/>
    </source>
</evidence>
<evidence type="ECO:0000313" key="2">
    <source>
        <dbReference type="EMBL" id="KAK0467088.1"/>
    </source>
</evidence>
<protein>
    <recommendedName>
        <fullName evidence="1">Polysaccharide lyase 14 domain-containing protein</fullName>
    </recommendedName>
</protein>
<organism evidence="2 3">
    <name type="scientific">Armillaria tabescens</name>
    <name type="common">Ringless honey mushroom</name>
    <name type="synonym">Agaricus tabescens</name>
    <dbReference type="NCBI Taxonomy" id="1929756"/>
    <lineage>
        <taxon>Eukaryota</taxon>
        <taxon>Fungi</taxon>
        <taxon>Dikarya</taxon>
        <taxon>Basidiomycota</taxon>
        <taxon>Agaricomycotina</taxon>
        <taxon>Agaricomycetes</taxon>
        <taxon>Agaricomycetidae</taxon>
        <taxon>Agaricales</taxon>
        <taxon>Marasmiineae</taxon>
        <taxon>Physalacriaceae</taxon>
        <taxon>Desarmillaria</taxon>
    </lineage>
</organism>
<dbReference type="Proteomes" id="UP001175211">
    <property type="component" value="Unassembled WGS sequence"/>
</dbReference>
<comment type="caution">
    <text evidence="2">The sequence shown here is derived from an EMBL/GenBank/DDBJ whole genome shotgun (WGS) entry which is preliminary data.</text>
</comment>
<feature type="domain" description="Polysaccharide lyase 14" evidence="1">
    <location>
        <begin position="1"/>
        <end position="30"/>
    </location>
</feature>
<dbReference type="PANTHER" id="PTHR40124">
    <property type="match status" value="1"/>
</dbReference>
<sequence>MSYRVIFERGWEWAKGGKLPGISGGVGRQKTEVHVVMQGLFGGLVVPGMFNTDSPLAESNEAGLLRVRGSRKNADYRISVGRGAFTWPVGRWVDVALRMKLNDVDKEDGQYSGYV</sequence>
<dbReference type="PANTHER" id="PTHR40124:SF1">
    <property type="entry name" value="DISAGGREGATASE RELATED REPEAT PROTEIN"/>
    <property type="match status" value="1"/>
</dbReference>
<name>A0AA39NK27_ARMTA</name>
<gene>
    <name evidence="2" type="ORF">EV420DRAFT_664947</name>
</gene>
<dbReference type="RefSeq" id="XP_060337680.1">
    <property type="nucleotide sequence ID" value="XM_060482983.1"/>
</dbReference>
<dbReference type="AlphaFoldDB" id="A0AA39NK27"/>
<dbReference type="EMBL" id="JAUEPS010000003">
    <property type="protein sequence ID" value="KAK0467088.1"/>
    <property type="molecule type" value="Genomic_DNA"/>
</dbReference>
<accession>A0AA39NK27</accession>
<keyword evidence="3" id="KW-1185">Reference proteome</keyword>
<evidence type="ECO:0000259" key="1">
    <source>
        <dbReference type="Pfam" id="PF21294"/>
    </source>
</evidence>
<dbReference type="Gene3D" id="2.60.120.200">
    <property type="match status" value="1"/>
</dbReference>
<dbReference type="GeneID" id="85366531"/>